<proteinExistence type="predicted"/>
<dbReference type="InterPro" id="IPR011049">
    <property type="entry name" value="Serralysin-like_metalloprot_C"/>
</dbReference>
<dbReference type="Gene3D" id="1.20.5.170">
    <property type="match status" value="1"/>
</dbReference>
<dbReference type="EMBL" id="JZRZ01000019">
    <property type="protein sequence ID" value="KKD57167.1"/>
    <property type="molecule type" value="Genomic_DNA"/>
</dbReference>
<evidence type="ECO:0000259" key="1">
    <source>
        <dbReference type="Pfam" id="PF05662"/>
    </source>
</evidence>
<dbReference type="Gene3D" id="6.10.250.2040">
    <property type="match status" value="1"/>
</dbReference>
<evidence type="ECO:0000313" key="3">
    <source>
        <dbReference type="Proteomes" id="UP000243478"/>
    </source>
</evidence>
<comment type="caution">
    <text evidence="2">The sequence shown here is derived from an EMBL/GenBank/DDBJ whole genome shotgun (WGS) entry which is preliminary data.</text>
</comment>
<dbReference type="AlphaFoldDB" id="A0A0F5ZPE5"/>
<evidence type="ECO:0000313" key="2">
    <source>
        <dbReference type="EMBL" id="KKD57167.1"/>
    </source>
</evidence>
<dbReference type="Proteomes" id="UP000243478">
    <property type="component" value="Unassembled WGS sequence"/>
</dbReference>
<dbReference type="SUPFAM" id="SSF101967">
    <property type="entry name" value="Adhesin YadA, collagen-binding domain"/>
    <property type="match status" value="1"/>
</dbReference>
<feature type="domain" description="Trimeric autotransporter adhesin YadA-like stalk" evidence="1">
    <location>
        <begin position="291"/>
        <end position="319"/>
    </location>
</feature>
<protein>
    <recommendedName>
        <fullName evidence="1">Trimeric autotransporter adhesin YadA-like stalk domain-containing protein</fullName>
    </recommendedName>
</protein>
<gene>
    <name evidence="2" type="ORF">VM57_11810</name>
</gene>
<name>A0A0F5ZPE5_STEMA</name>
<organism evidence="2 3">
    <name type="scientific">Stenotrophomonas maltophilia</name>
    <name type="common">Pseudomonas maltophilia</name>
    <name type="synonym">Xanthomonas maltophilia</name>
    <dbReference type="NCBI Taxonomy" id="40324"/>
    <lineage>
        <taxon>Bacteria</taxon>
        <taxon>Pseudomonadati</taxon>
        <taxon>Pseudomonadota</taxon>
        <taxon>Gammaproteobacteria</taxon>
        <taxon>Lysobacterales</taxon>
        <taxon>Lysobacteraceae</taxon>
        <taxon>Stenotrophomonas</taxon>
        <taxon>Stenotrophomonas maltophilia group</taxon>
    </lineage>
</organism>
<dbReference type="GO" id="GO:0019867">
    <property type="term" value="C:outer membrane"/>
    <property type="evidence" value="ECO:0007669"/>
    <property type="project" value="InterPro"/>
</dbReference>
<accession>A0A0F5ZPE5</accession>
<sequence>MMQTYSTVNVLGLPVVNLSPVGSTLNGLGGAATGGSSHLTLIGGVTSDSYIYNINNGNPGGLLGLLLPKDSPAWAAKCLDVALADISCWAVNAAQDYQVLMGDGAFANGSKEVVIGANARHELPKVDANVAFPGDGVNDPSNPTGVPTADYAARMGHSVIVGDSAVGTANGQTLLGAEATSNQANSVALGYRSAALRGAQASYSAYGLTAPQFSAGEVSVGTAGGGERQITNVAAGSVNTDAVNVAQLKGAISLINGVADAAVTYDLDAGGNPNYRRVTLGAGTGTTTIGNLAGGAVTAGSLEAVNGGQLAATNAAIASFFGGRAAFDPASGAFTAPLFEISTISTGGAIAKGLYENATDASPRSTARWSISTRRSPISATVAPSTCG</sequence>
<dbReference type="PATRIC" id="fig|40324.63.peg.4367"/>
<feature type="domain" description="Trimeric autotransporter adhesin YadA-like stalk" evidence="1">
    <location>
        <begin position="229"/>
        <end position="261"/>
    </location>
</feature>
<dbReference type="Pfam" id="PF05662">
    <property type="entry name" value="YadA_stalk"/>
    <property type="match status" value="2"/>
</dbReference>
<reference evidence="2 3" key="1">
    <citation type="submission" date="2015-03" db="EMBL/GenBank/DDBJ databases">
        <title>Draft genome of Stenotrophomonas maltophila isolated from urine specimen.</title>
        <authorList>
            <person name="Murugan N."/>
            <person name="Malathi J."/>
            <person name="Umashankar V."/>
            <person name="Madhavan H."/>
        </authorList>
    </citation>
    <scope>NUCLEOTIDE SEQUENCE [LARGE SCALE GENOMIC DNA]</scope>
    <source>
        <strain evidence="2 3">JMNMN1</strain>
    </source>
</reference>
<dbReference type="Gene3D" id="2.150.10.10">
    <property type="entry name" value="Serralysin-like metalloprotease, C-terminal"/>
    <property type="match status" value="1"/>
</dbReference>
<dbReference type="InterPro" id="IPR008635">
    <property type="entry name" value="Coiled_stalk_dom"/>
</dbReference>